<dbReference type="GO" id="GO:0016787">
    <property type="term" value="F:hydrolase activity"/>
    <property type="evidence" value="ECO:0007669"/>
    <property type="project" value="UniProtKB-KW"/>
</dbReference>
<comment type="caution">
    <text evidence="3">The sequence shown here is derived from an EMBL/GenBank/DDBJ whole genome shotgun (WGS) entry which is preliminary data.</text>
</comment>
<dbReference type="EMBL" id="ATNM01000123">
    <property type="protein sequence ID" value="EPR67405.1"/>
    <property type="molecule type" value="Genomic_DNA"/>
</dbReference>
<keyword evidence="3" id="KW-0378">Hydrolase</keyword>
<evidence type="ECO:0000313" key="3">
    <source>
        <dbReference type="EMBL" id="EPR67405.1"/>
    </source>
</evidence>
<proteinExistence type="predicted"/>
<keyword evidence="1" id="KW-0175">Coiled coil</keyword>
<name>S7VAZ5_9BACT</name>
<gene>
    <name evidence="3" type="ORF">ADICYQ_3429</name>
</gene>
<evidence type="ECO:0000256" key="1">
    <source>
        <dbReference type="SAM" id="Coils"/>
    </source>
</evidence>
<accession>S7VAZ5</accession>
<sequence length="181" mass="20980">MSRIKYYYDPKTCKYERYVKSKWDVTLGVLGFLSLSSILAVGILIVFHYYFDSPKELILKRENKELNLYYELLEKEVAQLNTMMGDLQERDDNLYRVIFESEPIPSSVRNAGYGGSDRFIDIKEKGLNQGKMIISVANKVETLKNSFSFNGNPTMNCLKRHSTRRSIGLLSLLFSQFTMKN</sequence>
<reference evidence="3 4" key="1">
    <citation type="journal article" date="2013" name="Genome Announc.">
        <title>Draft Genome Sequence of Cyclobacterium qasimii Strain M12-11BT, Isolated from Arctic Marine Sediment.</title>
        <authorList>
            <person name="Shivaji S."/>
            <person name="Ara S."/>
            <person name="Singh A."/>
            <person name="Kumar Pinnaka A."/>
        </authorList>
    </citation>
    <scope>NUCLEOTIDE SEQUENCE [LARGE SCALE GENOMIC DNA]</scope>
    <source>
        <strain evidence="3 4">M12-11B</strain>
    </source>
</reference>
<keyword evidence="2" id="KW-0472">Membrane</keyword>
<organism evidence="3 4">
    <name type="scientific">Cyclobacterium qasimii M12-11B</name>
    <dbReference type="NCBI Taxonomy" id="641524"/>
    <lineage>
        <taxon>Bacteria</taxon>
        <taxon>Pseudomonadati</taxon>
        <taxon>Bacteroidota</taxon>
        <taxon>Cytophagia</taxon>
        <taxon>Cytophagales</taxon>
        <taxon>Cyclobacteriaceae</taxon>
        <taxon>Cyclobacterium</taxon>
    </lineage>
</organism>
<feature type="transmembrane region" description="Helical" evidence="2">
    <location>
        <begin position="27"/>
        <end position="51"/>
    </location>
</feature>
<keyword evidence="2" id="KW-0812">Transmembrane</keyword>
<evidence type="ECO:0000313" key="4">
    <source>
        <dbReference type="Proteomes" id="UP000014974"/>
    </source>
</evidence>
<dbReference type="AlphaFoldDB" id="S7VAZ5"/>
<dbReference type="eggNOG" id="COG0739">
    <property type="taxonomic scope" value="Bacteria"/>
</dbReference>
<keyword evidence="2" id="KW-1133">Transmembrane helix</keyword>
<dbReference type="Proteomes" id="UP000014974">
    <property type="component" value="Unassembled WGS sequence"/>
</dbReference>
<protein>
    <submittedName>
        <fullName evidence="3">Peptidase, family M23</fullName>
        <ecNumber evidence="3">3.4.24.-</ecNumber>
    </submittedName>
</protein>
<dbReference type="STRING" id="641524.ADICYQ_3429"/>
<dbReference type="EC" id="3.4.24.-" evidence="3"/>
<feature type="coiled-coil region" evidence="1">
    <location>
        <begin position="63"/>
        <end position="90"/>
    </location>
</feature>
<evidence type="ECO:0000256" key="2">
    <source>
        <dbReference type="SAM" id="Phobius"/>
    </source>
</evidence>